<dbReference type="PANTHER" id="PTHR45138:SF9">
    <property type="entry name" value="DIGUANYLATE CYCLASE DGCM-RELATED"/>
    <property type="match status" value="1"/>
</dbReference>
<dbReference type="PATRIC" id="fig|1813736.3.peg.5036"/>
<dbReference type="KEGG" id="abac:LuPra_04778"/>
<feature type="domain" description="GGDEF" evidence="3">
    <location>
        <begin position="205"/>
        <end position="339"/>
    </location>
</feature>
<dbReference type="GO" id="GO:1902201">
    <property type="term" value="P:negative regulation of bacterial-type flagellum-dependent cell motility"/>
    <property type="evidence" value="ECO:0007669"/>
    <property type="project" value="TreeGrafter"/>
</dbReference>
<dbReference type="InterPro" id="IPR029787">
    <property type="entry name" value="Nucleotide_cyclase"/>
</dbReference>
<dbReference type="GO" id="GO:0043709">
    <property type="term" value="P:cell adhesion involved in single-species biofilm formation"/>
    <property type="evidence" value="ECO:0007669"/>
    <property type="project" value="TreeGrafter"/>
</dbReference>
<dbReference type="RefSeq" id="WP_110173069.1">
    <property type="nucleotide sequence ID" value="NZ_CP015136.1"/>
</dbReference>
<dbReference type="Proteomes" id="UP000076079">
    <property type="component" value="Chromosome"/>
</dbReference>
<proteinExistence type="predicted"/>
<dbReference type="Gene3D" id="3.30.70.270">
    <property type="match status" value="1"/>
</dbReference>
<dbReference type="SUPFAM" id="SSF55073">
    <property type="entry name" value="Nucleotide cyclase"/>
    <property type="match status" value="1"/>
</dbReference>
<sequence>MNLALGLPRLPRAARRQLASRTALHAWLLDLQRPATGAALARFLVPRLSEWLPLQAWALVIPGPHGPERVGPAPRGRRLGPAVLAVADAALRAQAPWSAGSMRAVLRTGPDAAAVAWPLRGREEVAGVLVGIDNTPAPRPPDVVRAGEALWRDVLEPIGLALARVRHLDRLEELATIDDLTGLFNARHLQHTVERELSQLARTGRPLSLVFLDLDAFKRVNDRHGHLLGSQTLVEVGQLLRACVRLTDTPVRFGGDEFVVVLPGTSRRDATGVARRIQQRVAAETFLSGRGVEVRLTVSVGVASLNRPTYSAAELIRTADEAMYWVKRHGRNGIRAVLLGRGARKGSTTE</sequence>
<gene>
    <name evidence="4" type="primary">dosC</name>
    <name evidence="4" type="ORF">LuPra_04778</name>
</gene>
<protein>
    <recommendedName>
        <fullName evidence="1">diguanylate cyclase</fullName>
        <ecNumber evidence="1">2.7.7.65</ecNumber>
    </recommendedName>
</protein>
<dbReference type="SMART" id="SM00267">
    <property type="entry name" value="GGDEF"/>
    <property type="match status" value="1"/>
</dbReference>
<keyword evidence="4" id="KW-0548">Nucleotidyltransferase</keyword>
<evidence type="ECO:0000256" key="2">
    <source>
        <dbReference type="ARBA" id="ARBA00034247"/>
    </source>
</evidence>
<keyword evidence="5" id="KW-1185">Reference proteome</keyword>
<dbReference type="EC" id="2.7.7.65" evidence="1"/>
<dbReference type="PROSITE" id="PS50887">
    <property type="entry name" value="GGDEF"/>
    <property type="match status" value="1"/>
</dbReference>
<dbReference type="GO" id="GO:0052621">
    <property type="term" value="F:diguanylate cyclase activity"/>
    <property type="evidence" value="ECO:0007669"/>
    <property type="project" value="UniProtKB-EC"/>
</dbReference>
<accession>A0A143PTN5</accession>
<dbReference type="FunFam" id="3.30.70.270:FF:000001">
    <property type="entry name" value="Diguanylate cyclase domain protein"/>
    <property type="match status" value="1"/>
</dbReference>
<evidence type="ECO:0000313" key="5">
    <source>
        <dbReference type="Proteomes" id="UP000076079"/>
    </source>
</evidence>
<dbReference type="CDD" id="cd01949">
    <property type="entry name" value="GGDEF"/>
    <property type="match status" value="1"/>
</dbReference>
<dbReference type="InterPro" id="IPR050469">
    <property type="entry name" value="Diguanylate_Cyclase"/>
</dbReference>
<comment type="catalytic activity">
    <reaction evidence="2">
        <text>2 GTP = 3',3'-c-di-GMP + 2 diphosphate</text>
        <dbReference type="Rhea" id="RHEA:24898"/>
        <dbReference type="ChEBI" id="CHEBI:33019"/>
        <dbReference type="ChEBI" id="CHEBI:37565"/>
        <dbReference type="ChEBI" id="CHEBI:58805"/>
        <dbReference type="EC" id="2.7.7.65"/>
    </reaction>
</comment>
<dbReference type="InterPro" id="IPR000160">
    <property type="entry name" value="GGDEF_dom"/>
</dbReference>
<dbReference type="EMBL" id="CP015136">
    <property type="protein sequence ID" value="AMY11528.1"/>
    <property type="molecule type" value="Genomic_DNA"/>
</dbReference>
<name>A0A143PTN5_LUTPR</name>
<dbReference type="AlphaFoldDB" id="A0A143PTN5"/>
<dbReference type="NCBIfam" id="TIGR00254">
    <property type="entry name" value="GGDEF"/>
    <property type="match status" value="1"/>
</dbReference>
<dbReference type="STRING" id="1855912.LuPra_04778"/>
<keyword evidence="4" id="KW-0808">Transferase</keyword>
<reference evidence="4 5" key="1">
    <citation type="journal article" date="2016" name="Genome Announc.">
        <title>First Complete Genome Sequence of a Subdivision 6 Acidobacterium Strain.</title>
        <authorList>
            <person name="Huang S."/>
            <person name="Vieira S."/>
            <person name="Bunk B."/>
            <person name="Riedel T."/>
            <person name="Sproer C."/>
            <person name="Overmann J."/>
        </authorList>
    </citation>
    <scope>NUCLEOTIDE SEQUENCE [LARGE SCALE GENOMIC DNA]</scope>
    <source>
        <strain evidence="5">DSM 100886 HEG_-6_39</strain>
    </source>
</reference>
<dbReference type="OrthoDB" id="9783388at2"/>
<evidence type="ECO:0000313" key="4">
    <source>
        <dbReference type="EMBL" id="AMY11528.1"/>
    </source>
</evidence>
<reference evidence="5" key="2">
    <citation type="submission" date="2016-04" db="EMBL/GenBank/DDBJ databases">
        <title>First Complete Genome Sequence of a Subdivision 6 Acidobacterium.</title>
        <authorList>
            <person name="Huang S."/>
            <person name="Vieira S."/>
            <person name="Bunk B."/>
            <person name="Riedel T."/>
            <person name="Sproeer C."/>
            <person name="Overmann J."/>
        </authorList>
    </citation>
    <scope>NUCLEOTIDE SEQUENCE [LARGE SCALE GENOMIC DNA]</scope>
    <source>
        <strain evidence="5">DSM 100886 HEG_-6_39</strain>
    </source>
</reference>
<dbReference type="Pfam" id="PF00990">
    <property type="entry name" value="GGDEF"/>
    <property type="match status" value="1"/>
</dbReference>
<dbReference type="InterPro" id="IPR043128">
    <property type="entry name" value="Rev_trsase/Diguanyl_cyclase"/>
</dbReference>
<dbReference type="PANTHER" id="PTHR45138">
    <property type="entry name" value="REGULATORY COMPONENTS OF SENSORY TRANSDUCTION SYSTEM"/>
    <property type="match status" value="1"/>
</dbReference>
<evidence type="ECO:0000256" key="1">
    <source>
        <dbReference type="ARBA" id="ARBA00012528"/>
    </source>
</evidence>
<organism evidence="4 5">
    <name type="scientific">Luteitalea pratensis</name>
    <dbReference type="NCBI Taxonomy" id="1855912"/>
    <lineage>
        <taxon>Bacteria</taxon>
        <taxon>Pseudomonadati</taxon>
        <taxon>Acidobacteriota</taxon>
        <taxon>Vicinamibacteria</taxon>
        <taxon>Vicinamibacterales</taxon>
        <taxon>Vicinamibacteraceae</taxon>
        <taxon>Luteitalea</taxon>
    </lineage>
</organism>
<dbReference type="GO" id="GO:0005886">
    <property type="term" value="C:plasma membrane"/>
    <property type="evidence" value="ECO:0007669"/>
    <property type="project" value="TreeGrafter"/>
</dbReference>
<evidence type="ECO:0000259" key="3">
    <source>
        <dbReference type="PROSITE" id="PS50887"/>
    </source>
</evidence>